<sequence>MEMIGCCARKTSLLVVHSGARFAAMLDVLQTRHGAEEEKLARCRAGQAATGDEVEGDDWLLLTKDVPARCSRWSQVCRSAGHAADTILRRTNWHGAGLSRLLVPGEENQHGQGAVAVSSGFAKEKDESGLSLAKKGRWTERWNGDQR</sequence>
<accession>A0A4U5MBK1</accession>
<gene>
    <name evidence="2" type="ORF">D5086_0000317770</name>
</gene>
<dbReference type="EMBL" id="RCHU01001245">
    <property type="protein sequence ID" value="TKR65753.1"/>
    <property type="molecule type" value="Genomic_DNA"/>
</dbReference>
<protein>
    <submittedName>
        <fullName evidence="2">Uncharacterized protein</fullName>
    </submittedName>
</protein>
<feature type="compositionally biased region" description="Basic and acidic residues" evidence="1">
    <location>
        <begin position="137"/>
        <end position="147"/>
    </location>
</feature>
<proteinExistence type="predicted"/>
<organism evidence="2">
    <name type="scientific">Populus alba</name>
    <name type="common">White poplar</name>
    <dbReference type="NCBI Taxonomy" id="43335"/>
    <lineage>
        <taxon>Eukaryota</taxon>
        <taxon>Viridiplantae</taxon>
        <taxon>Streptophyta</taxon>
        <taxon>Embryophyta</taxon>
        <taxon>Tracheophyta</taxon>
        <taxon>Spermatophyta</taxon>
        <taxon>Magnoliopsida</taxon>
        <taxon>eudicotyledons</taxon>
        <taxon>Gunneridae</taxon>
        <taxon>Pentapetalae</taxon>
        <taxon>rosids</taxon>
        <taxon>fabids</taxon>
        <taxon>Malpighiales</taxon>
        <taxon>Salicaceae</taxon>
        <taxon>Saliceae</taxon>
        <taxon>Populus</taxon>
    </lineage>
</organism>
<dbReference type="AlphaFoldDB" id="A0A4U5MBK1"/>
<comment type="caution">
    <text evidence="2">The sequence shown here is derived from an EMBL/GenBank/DDBJ whole genome shotgun (WGS) entry which is preliminary data.</text>
</comment>
<name>A0A4U5MBK1_POPAL</name>
<evidence type="ECO:0000313" key="2">
    <source>
        <dbReference type="EMBL" id="TKR65753.1"/>
    </source>
</evidence>
<reference evidence="2" key="1">
    <citation type="submission" date="2018-10" db="EMBL/GenBank/DDBJ databases">
        <title>Population genomic analysis revealed the cold adaptation of white poplar.</title>
        <authorList>
            <person name="Liu Y.-J."/>
        </authorList>
    </citation>
    <scope>NUCLEOTIDE SEQUENCE [LARGE SCALE GENOMIC DNA]</scope>
    <source>
        <strain evidence="2">PAL-ZL1</strain>
    </source>
</reference>
<evidence type="ECO:0000256" key="1">
    <source>
        <dbReference type="SAM" id="MobiDB-lite"/>
    </source>
</evidence>
<feature type="region of interest" description="Disordered" evidence="1">
    <location>
        <begin position="109"/>
        <end position="147"/>
    </location>
</feature>